<feature type="coiled-coil region" evidence="7">
    <location>
        <begin position="30"/>
        <end position="121"/>
    </location>
</feature>
<dbReference type="FunFam" id="1.10.150.50:FF:000002">
    <property type="entry name" value="PTPRF interacting protein alpha 1"/>
    <property type="match status" value="1"/>
</dbReference>
<evidence type="ECO:0000256" key="8">
    <source>
        <dbReference type="SAM" id="MobiDB-lite"/>
    </source>
</evidence>
<dbReference type="AlphaFoldDB" id="A0A803YN42"/>
<evidence type="ECO:0000256" key="7">
    <source>
        <dbReference type="SAM" id="Coils"/>
    </source>
</evidence>
<dbReference type="PANTHER" id="PTHR12587:SF5">
    <property type="entry name" value="LIPRIN-ALPHA-4"/>
    <property type="match status" value="1"/>
</dbReference>
<keyword evidence="11" id="KW-1185">Reference proteome</keyword>
<dbReference type="Ensembl" id="ENSMGAT00000031699.1">
    <property type="protein sequence ID" value="ENSMGAP00000033190.1"/>
    <property type="gene ID" value="ENSMGAG00000002090.3"/>
</dbReference>
<feature type="coiled-coil region" evidence="7">
    <location>
        <begin position="579"/>
        <end position="620"/>
    </location>
</feature>
<evidence type="ECO:0000256" key="6">
    <source>
        <dbReference type="ARBA" id="ARBA00023054"/>
    </source>
</evidence>
<dbReference type="InterPro" id="IPR001660">
    <property type="entry name" value="SAM"/>
</dbReference>
<feature type="region of interest" description="Disordered" evidence="8">
    <location>
        <begin position="648"/>
        <end position="670"/>
    </location>
</feature>
<name>A0A803YN42_MELGA</name>
<dbReference type="SUPFAM" id="SSF47769">
    <property type="entry name" value="SAM/Pointed domain"/>
    <property type="match status" value="3"/>
</dbReference>
<sequence length="1197" mass="135236">MCEVMPTISEGDPLGPPQGSEADADFEQLMVNMLDERDKLLDTLRETRETLSVTQSRLQEALRERDQLQRQLNSALPQEFATLTRELSACREQLLEREEEISELKAERNNTRLLLEHLECLVSRHERSLRMTVVKRQAQSPSGVSSEVEVLKALKSLFEHHKALDEKVRERLRASLERVATLEEQLVDAHRQVAALQQGATREAPATERDEREPKEPAQKLPWKVRAGRVVELQELLEKQNFEVVQAKEHISALAASVAELEEDLGTARKDLIKSEEMSSKYQRDLREALAQKEDMEERITTLEKRYLAAQREATSIHDLNDKLESELANKESLHRQCEEKARHLQELLELAEQKLQQTMRKAETLPEVEAELAQRIAALTKAEERHGSIEEHLRQLESQLEEKNQELARARQREKMNEEHNKRLSDTVDRLLSESNERLQLHLKERMAALEEKRRLSDEIDKLRLEVDQLKTRSGTFVESVHTRSHMGSATDLRFPLGAVVHAPAEPFGAAPALPRTQKGRFTTRREEPAKDWEQAQAGSVLATGPHAFDSDPEISDVDEDDRETLFSSMDVLSPGGHSDAQTLAMMLQEQLDAINEEIRMIQEEKESTELRAEELETRVTSGSMEGLNLTQLCKRASIPTSLTALSLASSSPPLSGRSTPKLTSRSAAQDLDRMGIMTLVRRLTGQRGAWSPAARDESREDKTTIKYELGFAMTLVLLGNNLRLCCSSPSIPSSLEEQASNPSSNSSQDSLHKGSKRKGIKSSIGRLFGKKEKGRLIQLSREGATGQVLLTDTEVGIQDPLGLGKLGAQAEKDRRLRKKHELLEEARRKGLPFAHWDGPTVVSWLELWVGMPAWYVAACRANVKSGAIMSALSDTEIQREIGISNALHRLKLRLAIQEMVSLTSPSAPPTSRTSSGNVWVTHEEMENMATSTKTDTEEGSWAQTLAYGDMNHEWIGNEWLPSLGLPQYRSYFMECLVDARMLDHLTKKDLRVHLKMVDSFHRTSLQYGIMCLKRLNYDRKELERRREETQHEIKDVLVWTNDQVIHWIQSIGLREYANNLVESGVHGALLALDENFDHNSLALVLQIPTQNTQARQVLEREFNNLLALGTDRRLDDGDDKTFRRTPSWRKRFRPRDVHSINMLSGSAETLPAGFRVTSLVPLPPPSAPAKKMPPEGMPPLPSRVPAGPDSPMPLS</sequence>
<dbReference type="GO" id="GO:0050808">
    <property type="term" value="P:synapse organization"/>
    <property type="evidence" value="ECO:0007669"/>
    <property type="project" value="TreeGrafter"/>
</dbReference>
<evidence type="ECO:0000256" key="2">
    <source>
        <dbReference type="ARBA" id="ARBA00007026"/>
    </source>
</evidence>
<feature type="domain" description="SAM" evidence="9">
    <location>
        <begin position="960"/>
        <end position="1017"/>
    </location>
</feature>
<comment type="subcellular location">
    <subcellularLocation>
        <location evidence="1">Cytoplasm</location>
    </subcellularLocation>
</comment>
<dbReference type="InterPro" id="IPR037622">
    <property type="entry name" value="LIP-1_SAM_3"/>
</dbReference>
<organism evidence="10 11">
    <name type="scientific">Meleagris gallopavo</name>
    <name type="common">Wild turkey</name>
    <dbReference type="NCBI Taxonomy" id="9103"/>
    <lineage>
        <taxon>Eukaryota</taxon>
        <taxon>Metazoa</taxon>
        <taxon>Chordata</taxon>
        <taxon>Craniata</taxon>
        <taxon>Vertebrata</taxon>
        <taxon>Euteleostomi</taxon>
        <taxon>Archelosauria</taxon>
        <taxon>Archosauria</taxon>
        <taxon>Dinosauria</taxon>
        <taxon>Saurischia</taxon>
        <taxon>Theropoda</taxon>
        <taxon>Coelurosauria</taxon>
        <taxon>Aves</taxon>
        <taxon>Neognathae</taxon>
        <taxon>Galloanserae</taxon>
        <taxon>Galliformes</taxon>
        <taxon>Phasianidae</taxon>
        <taxon>Meleagridinae</taxon>
        <taxon>Meleagris</taxon>
    </lineage>
</organism>
<dbReference type="Pfam" id="PF07647">
    <property type="entry name" value="SAM_2"/>
    <property type="match status" value="1"/>
</dbReference>
<dbReference type="InterPro" id="IPR037621">
    <property type="entry name" value="LIP-1_SAM_2"/>
</dbReference>
<evidence type="ECO:0000259" key="9">
    <source>
        <dbReference type="PROSITE" id="PS50105"/>
    </source>
</evidence>
<dbReference type="Proteomes" id="UP000001645">
    <property type="component" value="Chromosome 28"/>
</dbReference>
<dbReference type="Gene3D" id="1.10.150.50">
    <property type="entry name" value="Transcription Factor, Ets-1"/>
    <property type="match status" value="3"/>
</dbReference>
<dbReference type="CDD" id="cd09562">
    <property type="entry name" value="SAM_liprin-alpha1_2_3_4_repeat1"/>
    <property type="match status" value="1"/>
</dbReference>
<dbReference type="PROSITE" id="PS50105">
    <property type="entry name" value="SAM_DOMAIN"/>
    <property type="match status" value="3"/>
</dbReference>
<dbReference type="GO" id="GO:0048786">
    <property type="term" value="C:presynaptic active zone"/>
    <property type="evidence" value="ECO:0007669"/>
    <property type="project" value="TreeGrafter"/>
</dbReference>
<gene>
    <name evidence="10" type="primary">LOC100538447</name>
</gene>
<proteinExistence type="inferred from homology"/>
<feature type="compositionally biased region" description="Basic and acidic residues" evidence="8">
    <location>
        <begin position="205"/>
        <end position="218"/>
    </location>
</feature>
<dbReference type="CDD" id="cd09565">
    <property type="entry name" value="SAM_liprin-alpha1_2_3_4_repeat2"/>
    <property type="match status" value="1"/>
</dbReference>
<evidence type="ECO:0000256" key="4">
    <source>
        <dbReference type="ARBA" id="ARBA00022553"/>
    </source>
</evidence>
<dbReference type="GeneTree" id="ENSGT01050000244900"/>
<dbReference type="Pfam" id="PF25526">
    <property type="entry name" value="LIP-1"/>
    <property type="match status" value="1"/>
</dbReference>
<feature type="region of interest" description="Disordered" evidence="8">
    <location>
        <begin position="735"/>
        <end position="762"/>
    </location>
</feature>
<dbReference type="FunFam" id="1.10.150.50:FF:000004">
    <property type="entry name" value="PTPRF interacting protein alpha 1"/>
    <property type="match status" value="1"/>
</dbReference>
<feature type="domain" description="SAM" evidence="9">
    <location>
        <begin position="838"/>
        <end position="904"/>
    </location>
</feature>
<dbReference type="SMART" id="SM00454">
    <property type="entry name" value="SAM"/>
    <property type="match status" value="3"/>
</dbReference>
<keyword evidence="5" id="KW-0677">Repeat</keyword>
<reference evidence="10" key="3">
    <citation type="submission" date="2025-09" db="UniProtKB">
        <authorList>
            <consortium name="Ensembl"/>
        </authorList>
    </citation>
    <scope>IDENTIFICATION</scope>
</reference>
<dbReference type="InterPro" id="IPR013761">
    <property type="entry name" value="SAM/pointed_sf"/>
</dbReference>
<feature type="compositionally biased region" description="Low complexity" evidence="8">
    <location>
        <begin position="735"/>
        <end position="751"/>
    </location>
</feature>
<keyword evidence="3" id="KW-0963">Cytoplasm</keyword>
<dbReference type="InterPro" id="IPR029515">
    <property type="entry name" value="Liprin"/>
</dbReference>
<protein>
    <recommendedName>
        <fullName evidence="9">SAM domain-containing protein</fullName>
    </recommendedName>
</protein>
<dbReference type="FunFam" id="1.10.150.50:FF:000003">
    <property type="entry name" value="liprin-alpha-2 isoform X1"/>
    <property type="match status" value="1"/>
</dbReference>
<feature type="region of interest" description="Disordered" evidence="8">
    <location>
        <begin position="196"/>
        <end position="219"/>
    </location>
</feature>
<dbReference type="Pfam" id="PF00536">
    <property type="entry name" value="SAM_1"/>
    <property type="match status" value="2"/>
</dbReference>
<feature type="domain" description="SAM" evidence="9">
    <location>
        <begin position="1041"/>
        <end position="1110"/>
    </location>
</feature>
<feature type="compositionally biased region" description="Low complexity" evidence="8">
    <location>
        <begin position="648"/>
        <end position="662"/>
    </location>
</feature>
<evidence type="ECO:0000256" key="3">
    <source>
        <dbReference type="ARBA" id="ARBA00022490"/>
    </source>
</evidence>
<dbReference type="InterPro" id="IPR037620">
    <property type="entry name" value="LIP-1_SAM_1"/>
</dbReference>
<dbReference type="Bgee" id="ENSMGAG00000002090">
    <property type="expression patterns" value="Expressed in brain and 5 other cell types or tissues"/>
</dbReference>
<keyword evidence="4" id="KW-0597">Phosphoprotein</keyword>
<dbReference type="PANTHER" id="PTHR12587">
    <property type="entry name" value="LAR INTERACTING PROTEIN LIP -RELATED PROTEIN"/>
    <property type="match status" value="1"/>
</dbReference>
<dbReference type="CDD" id="cd09568">
    <property type="entry name" value="SAM_liprin-alpha1_2_3_4_repeat3"/>
    <property type="match status" value="1"/>
</dbReference>
<feature type="coiled-coil region" evidence="7">
    <location>
        <begin position="244"/>
        <end position="474"/>
    </location>
</feature>
<reference evidence="10" key="2">
    <citation type="submission" date="2025-08" db="UniProtKB">
        <authorList>
            <consortium name="Ensembl"/>
        </authorList>
    </citation>
    <scope>IDENTIFICATION</scope>
</reference>
<feature type="compositionally biased region" description="Pro residues" evidence="8">
    <location>
        <begin position="1177"/>
        <end position="1197"/>
    </location>
</feature>
<comment type="similarity">
    <text evidence="2">Belongs to the liprin family. Liprin-alpha subfamily.</text>
</comment>
<feature type="region of interest" description="Disordered" evidence="8">
    <location>
        <begin position="1162"/>
        <end position="1197"/>
    </location>
</feature>
<dbReference type="GO" id="GO:0005737">
    <property type="term" value="C:cytoplasm"/>
    <property type="evidence" value="ECO:0007669"/>
    <property type="project" value="UniProtKB-SubCell"/>
</dbReference>
<evidence type="ECO:0000256" key="1">
    <source>
        <dbReference type="ARBA" id="ARBA00004496"/>
    </source>
</evidence>
<dbReference type="InterPro" id="IPR057892">
    <property type="entry name" value="LIP-1_CC2"/>
</dbReference>
<evidence type="ECO:0000313" key="11">
    <source>
        <dbReference type="Proteomes" id="UP000001645"/>
    </source>
</evidence>
<keyword evidence="6 7" id="KW-0175">Coiled coil</keyword>
<accession>A0A803YN42</accession>
<evidence type="ECO:0000256" key="5">
    <source>
        <dbReference type="ARBA" id="ARBA00022737"/>
    </source>
</evidence>
<reference evidence="10 11" key="1">
    <citation type="journal article" date="2010" name="PLoS Biol.">
        <title>Multi-platform next-generation sequencing of the domestic turkey (Meleagris gallopavo): genome assembly and analysis.</title>
        <authorList>
            <person name="Dalloul R.A."/>
            <person name="Long J.A."/>
            <person name="Zimin A.V."/>
            <person name="Aslam L."/>
            <person name="Beal K."/>
            <person name="Blomberg L.A."/>
            <person name="Bouffard P."/>
            <person name="Burt D.W."/>
            <person name="Crasta O."/>
            <person name="Crooijmans R.P."/>
            <person name="Cooper K."/>
            <person name="Coulombe R.A."/>
            <person name="De S."/>
            <person name="Delany M.E."/>
            <person name="Dodgson J.B."/>
            <person name="Dong J.J."/>
            <person name="Evans C."/>
            <person name="Frederickson K.M."/>
            <person name="Flicek P."/>
            <person name="Florea L."/>
            <person name="Folkerts O."/>
            <person name="Groenen M.A."/>
            <person name="Harkins T.T."/>
            <person name="Herrero J."/>
            <person name="Hoffmann S."/>
            <person name="Megens H.J."/>
            <person name="Jiang A."/>
            <person name="de Jong P."/>
            <person name="Kaiser P."/>
            <person name="Kim H."/>
            <person name="Kim K.W."/>
            <person name="Kim S."/>
            <person name="Langenberger D."/>
            <person name="Lee M.K."/>
            <person name="Lee T."/>
            <person name="Mane S."/>
            <person name="Marcais G."/>
            <person name="Marz M."/>
            <person name="McElroy A.P."/>
            <person name="Modise T."/>
            <person name="Nefedov M."/>
            <person name="Notredame C."/>
            <person name="Paton I.R."/>
            <person name="Payne W.S."/>
            <person name="Pertea G."/>
            <person name="Prickett D."/>
            <person name="Puiu D."/>
            <person name="Qioa D."/>
            <person name="Raineri E."/>
            <person name="Ruffier M."/>
            <person name="Salzberg S.L."/>
            <person name="Schatz M.C."/>
            <person name="Scheuring C."/>
            <person name="Schmidt C.J."/>
            <person name="Schroeder S."/>
            <person name="Searle S.M."/>
            <person name="Smith E.J."/>
            <person name="Smith J."/>
            <person name="Sonstegard T.S."/>
            <person name="Stadler P.F."/>
            <person name="Tafer H."/>
            <person name="Tu Z.J."/>
            <person name="Van Tassell C.P."/>
            <person name="Vilella A.J."/>
            <person name="Williams K.P."/>
            <person name="Yorke J.A."/>
            <person name="Zhang L."/>
            <person name="Zhang H.B."/>
            <person name="Zhang X."/>
            <person name="Zhang Y."/>
            <person name="Reed K.M."/>
        </authorList>
    </citation>
    <scope>NUCLEOTIDE SEQUENCE [LARGE SCALE GENOMIC DNA]</scope>
</reference>
<evidence type="ECO:0000313" key="10">
    <source>
        <dbReference type="Ensembl" id="ENSMGAP00000033190.1"/>
    </source>
</evidence>